<evidence type="ECO:0000313" key="4">
    <source>
        <dbReference type="EMBL" id="ROO85371.1"/>
    </source>
</evidence>
<protein>
    <submittedName>
        <fullName evidence="4">Regulatory LuxR family protein</fullName>
    </submittedName>
</protein>
<dbReference type="GO" id="GO:0005737">
    <property type="term" value="C:cytoplasm"/>
    <property type="evidence" value="ECO:0007669"/>
    <property type="project" value="TreeGrafter"/>
</dbReference>
<dbReference type="InterPro" id="IPR016032">
    <property type="entry name" value="Sig_transdc_resp-reg_C-effctor"/>
</dbReference>
<dbReference type="SUPFAM" id="SSF46894">
    <property type="entry name" value="C-terminal effector domain of the bipartite response regulators"/>
    <property type="match status" value="1"/>
</dbReference>
<dbReference type="OrthoDB" id="3178131at2"/>
<dbReference type="EMBL" id="RJKE01000001">
    <property type="protein sequence ID" value="ROO85371.1"/>
    <property type="molecule type" value="Genomic_DNA"/>
</dbReference>
<feature type="domain" description="HTH luxR-type" evidence="3">
    <location>
        <begin position="880"/>
        <end position="945"/>
    </location>
</feature>
<dbReference type="InterPro" id="IPR027417">
    <property type="entry name" value="P-loop_NTPase"/>
</dbReference>
<evidence type="ECO:0000256" key="2">
    <source>
        <dbReference type="ARBA" id="ARBA00022840"/>
    </source>
</evidence>
<dbReference type="CDD" id="cd06170">
    <property type="entry name" value="LuxR_C_like"/>
    <property type="match status" value="1"/>
</dbReference>
<dbReference type="Gene3D" id="1.10.10.10">
    <property type="entry name" value="Winged helix-like DNA-binding domain superfamily/Winged helix DNA-binding domain"/>
    <property type="match status" value="1"/>
</dbReference>
<dbReference type="Pfam" id="PF00196">
    <property type="entry name" value="GerE"/>
    <property type="match status" value="1"/>
</dbReference>
<evidence type="ECO:0000313" key="5">
    <source>
        <dbReference type="Proteomes" id="UP000272400"/>
    </source>
</evidence>
<dbReference type="InterPro" id="IPR041664">
    <property type="entry name" value="AAA_16"/>
</dbReference>
<dbReference type="InterPro" id="IPR011990">
    <property type="entry name" value="TPR-like_helical_dom_sf"/>
</dbReference>
<organism evidence="4 5">
    <name type="scientific">Actinocorallia herbida</name>
    <dbReference type="NCBI Taxonomy" id="58109"/>
    <lineage>
        <taxon>Bacteria</taxon>
        <taxon>Bacillati</taxon>
        <taxon>Actinomycetota</taxon>
        <taxon>Actinomycetes</taxon>
        <taxon>Streptosporangiales</taxon>
        <taxon>Thermomonosporaceae</taxon>
        <taxon>Actinocorallia</taxon>
    </lineage>
</organism>
<dbReference type="SMART" id="SM00421">
    <property type="entry name" value="HTH_LUXR"/>
    <property type="match status" value="1"/>
</dbReference>
<keyword evidence="1" id="KW-0547">Nucleotide-binding</keyword>
<dbReference type="PANTHER" id="PTHR16305:SF35">
    <property type="entry name" value="TRANSCRIPTIONAL ACTIVATOR DOMAIN"/>
    <property type="match status" value="1"/>
</dbReference>
<accession>A0A3N1CVP7</accession>
<sequence length="949" mass="99682">MNRAVACVFPPQADDLSSRPLRGRAAELALIDARLAALAAGSGGVVVVEGAPGAGKTRLLAEISRRAGAAGIDRRCATGVPDSRMTPFGALFEALLSGPDPVLDEAVLRGLTSEDQRFWVLQEIQERLEKRAAERPLVVLIDDAHRCDAASLLALRTLPQRLAGQAILWVLALRPGSLARAEGCAPTASLGLLAERLRETGAVRLELGALPDDAVAALARDVLGADADANLLCSARRAQGNPLLLVELLRGLRDERGPSARPLREGLPLRFGSSIRHRLDELAPSTRDAVRIAAALGRTVTVGELAALLDVSALELTAATREAVAADLLVDGHDGLVFRHDLIRQAVAATLPAALRRSLRRRAVDVRLDQGQPPARVAAELAATALPGDHRAVELLRGAAADLAPHDPAAAAAVSRRALELSGPAGPQTADVVGETVMLLWRDGQADEARALADRALSGRLEPEAEARVRLGVARLSGRHSFADAVRECRTALDLPGLSTRMRAALLSVQALNLSLCAEIGETDRAARLAEAEALACGDRVAEATALAASSVVALYRGDLAEAFRLQHRAVGLAASADVPDARWIPESCWHTLLLGAAGRTGEGLREAEAGIARAQKTGQAPALCLWTMTRARLLLDAGRLADAKAEAEAGLAMSGDLGSGVFTEVTARYVLGRVALAVGDKEGIRRCAADGTRFLADPLPAAHRTGAWMAALAADAEDDSVRALDLLSGSVVGGLEPCFATPPDLADLVVFTRIAMRAGAPERAAQAVAELDRLAARNPDVRLVRGLARHARALLQVDGDLAEEAVALLADAERRPLHASAAEDAGRLLALGGDTDRAVALLDAALDRHTTSGAAREAARVRRRLRGLGVRRPSPAERGGEGPLGLTPAELDVVRLVAEGATNREAAAHLYLSPHTVSSHLRHAFQKLAVVSRVELTRLVLDRPDFLA</sequence>
<dbReference type="SUPFAM" id="SSF52540">
    <property type="entry name" value="P-loop containing nucleoside triphosphate hydrolases"/>
    <property type="match status" value="1"/>
</dbReference>
<evidence type="ECO:0000256" key="1">
    <source>
        <dbReference type="ARBA" id="ARBA00022741"/>
    </source>
</evidence>
<dbReference type="InterPro" id="IPR000792">
    <property type="entry name" value="Tscrpt_reg_LuxR_C"/>
</dbReference>
<name>A0A3N1CVP7_9ACTN</name>
<dbReference type="GO" id="GO:0006355">
    <property type="term" value="P:regulation of DNA-templated transcription"/>
    <property type="evidence" value="ECO:0007669"/>
    <property type="project" value="InterPro"/>
</dbReference>
<comment type="caution">
    <text evidence="4">The sequence shown here is derived from an EMBL/GenBank/DDBJ whole genome shotgun (WGS) entry which is preliminary data.</text>
</comment>
<dbReference type="GO" id="GO:0005524">
    <property type="term" value="F:ATP binding"/>
    <property type="evidence" value="ECO:0007669"/>
    <property type="project" value="UniProtKB-KW"/>
</dbReference>
<dbReference type="Proteomes" id="UP000272400">
    <property type="component" value="Unassembled WGS sequence"/>
</dbReference>
<keyword evidence="5" id="KW-1185">Reference proteome</keyword>
<dbReference type="GO" id="GO:0004016">
    <property type="term" value="F:adenylate cyclase activity"/>
    <property type="evidence" value="ECO:0007669"/>
    <property type="project" value="TreeGrafter"/>
</dbReference>
<gene>
    <name evidence="4" type="ORF">EDD29_2914</name>
</gene>
<dbReference type="PANTHER" id="PTHR16305">
    <property type="entry name" value="TESTICULAR SOLUBLE ADENYLYL CYCLASE"/>
    <property type="match status" value="1"/>
</dbReference>
<dbReference type="Pfam" id="PF13191">
    <property type="entry name" value="AAA_16"/>
    <property type="match status" value="1"/>
</dbReference>
<reference evidence="4 5" key="1">
    <citation type="submission" date="2018-11" db="EMBL/GenBank/DDBJ databases">
        <title>Sequencing the genomes of 1000 actinobacteria strains.</title>
        <authorList>
            <person name="Klenk H.-P."/>
        </authorList>
    </citation>
    <scope>NUCLEOTIDE SEQUENCE [LARGE SCALE GENOMIC DNA]</scope>
    <source>
        <strain evidence="4 5">DSM 44254</strain>
    </source>
</reference>
<evidence type="ECO:0000259" key="3">
    <source>
        <dbReference type="PROSITE" id="PS50043"/>
    </source>
</evidence>
<dbReference type="InterPro" id="IPR003593">
    <property type="entry name" value="AAA+_ATPase"/>
</dbReference>
<dbReference type="Gene3D" id="1.25.40.10">
    <property type="entry name" value="Tetratricopeptide repeat domain"/>
    <property type="match status" value="1"/>
</dbReference>
<dbReference type="AlphaFoldDB" id="A0A3N1CVP7"/>
<dbReference type="PRINTS" id="PR00038">
    <property type="entry name" value="HTHLUXR"/>
</dbReference>
<proteinExistence type="predicted"/>
<dbReference type="SMART" id="SM00382">
    <property type="entry name" value="AAA"/>
    <property type="match status" value="1"/>
</dbReference>
<dbReference type="GO" id="GO:0003677">
    <property type="term" value="F:DNA binding"/>
    <property type="evidence" value="ECO:0007669"/>
    <property type="project" value="InterPro"/>
</dbReference>
<dbReference type="RefSeq" id="WP_123664885.1">
    <property type="nucleotide sequence ID" value="NZ_RJKE01000001.1"/>
</dbReference>
<dbReference type="PROSITE" id="PS50043">
    <property type="entry name" value="HTH_LUXR_2"/>
    <property type="match status" value="1"/>
</dbReference>
<dbReference type="InterPro" id="IPR036388">
    <property type="entry name" value="WH-like_DNA-bd_sf"/>
</dbReference>
<keyword evidence="2" id="KW-0067">ATP-binding</keyword>